<proteinExistence type="predicted"/>
<evidence type="ECO:0000313" key="1">
    <source>
        <dbReference type="EMBL" id="ESW29225.1"/>
    </source>
</evidence>
<organism evidence="1 2">
    <name type="scientific">Phaseolus vulgaris</name>
    <name type="common">Kidney bean</name>
    <name type="synonym">French bean</name>
    <dbReference type="NCBI Taxonomy" id="3885"/>
    <lineage>
        <taxon>Eukaryota</taxon>
        <taxon>Viridiplantae</taxon>
        <taxon>Streptophyta</taxon>
        <taxon>Embryophyta</taxon>
        <taxon>Tracheophyta</taxon>
        <taxon>Spermatophyta</taxon>
        <taxon>Magnoliopsida</taxon>
        <taxon>eudicotyledons</taxon>
        <taxon>Gunneridae</taxon>
        <taxon>Pentapetalae</taxon>
        <taxon>rosids</taxon>
        <taxon>fabids</taxon>
        <taxon>Fabales</taxon>
        <taxon>Fabaceae</taxon>
        <taxon>Papilionoideae</taxon>
        <taxon>50 kb inversion clade</taxon>
        <taxon>NPAAA clade</taxon>
        <taxon>indigoferoid/millettioid clade</taxon>
        <taxon>Phaseoleae</taxon>
        <taxon>Phaseolus</taxon>
    </lineage>
</organism>
<name>V7CIX2_PHAVU</name>
<reference evidence="2" key="1">
    <citation type="journal article" date="2014" name="Nat. Genet.">
        <title>A reference genome for common bean and genome-wide analysis of dual domestications.</title>
        <authorList>
            <person name="Schmutz J."/>
            <person name="McClean P.E."/>
            <person name="Mamidi S."/>
            <person name="Wu G.A."/>
            <person name="Cannon S.B."/>
            <person name="Grimwood J."/>
            <person name="Jenkins J."/>
            <person name="Shu S."/>
            <person name="Song Q."/>
            <person name="Chavarro C."/>
            <person name="Torres-Torres M."/>
            <person name="Geffroy V."/>
            <person name="Moghaddam S.M."/>
            <person name="Gao D."/>
            <person name="Abernathy B."/>
            <person name="Barry K."/>
            <person name="Blair M."/>
            <person name="Brick M.A."/>
            <person name="Chovatia M."/>
            <person name="Gepts P."/>
            <person name="Goodstein D.M."/>
            <person name="Gonzales M."/>
            <person name="Hellsten U."/>
            <person name="Hyten D.L."/>
            <person name="Jia G."/>
            <person name="Kelly J.D."/>
            <person name="Kudrna D."/>
            <person name="Lee R."/>
            <person name="Richard M.M."/>
            <person name="Miklas P.N."/>
            <person name="Osorno J.M."/>
            <person name="Rodrigues J."/>
            <person name="Thareau V."/>
            <person name="Urrea C.A."/>
            <person name="Wang M."/>
            <person name="Yu Y."/>
            <person name="Zhang M."/>
            <person name="Wing R.A."/>
            <person name="Cregan P.B."/>
            <person name="Rokhsar D.S."/>
            <person name="Jackson S.A."/>
        </authorList>
    </citation>
    <scope>NUCLEOTIDE SEQUENCE [LARGE SCALE GENOMIC DNA]</scope>
    <source>
        <strain evidence="2">cv. G19833</strain>
    </source>
</reference>
<dbReference type="STRING" id="3885.V7CIX2"/>
<dbReference type="EMBL" id="CM002289">
    <property type="protein sequence ID" value="ESW29225.1"/>
    <property type="molecule type" value="Genomic_DNA"/>
</dbReference>
<dbReference type="Gramene" id="ESW29225">
    <property type="protein sequence ID" value="ESW29225"/>
    <property type="gene ID" value="PHAVU_002G053800g"/>
</dbReference>
<gene>
    <name evidence="1" type="ORF">PHAVU_002G053800g</name>
</gene>
<dbReference type="InterPro" id="IPR044648">
    <property type="entry name" value="JJJ1_plant"/>
</dbReference>
<dbReference type="PANTHER" id="PTHR45495">
    <property type="entry name" value="DNAJ PROTEIN JJJ1 HOMOLOG"/>
    <property type="match status" value="1"/>
</dbReference>
<sequence length="69" mass="8403">MHRSLRFMDIGRVLYCDGDFCWVDEYDVIAGSNWKSRPLVRRKARREDNDTMRRLGDFVKKRVYRSVEM</sequence>
<accession>V7CIX2</accession>
<dbReference type="PANTHER" id="PTHR45495:SF1">
    <property type="entry name" value="DNAJ PROTEIN JJJ1 HOMOLOG"/>
    <property type="match status" value="1"/>
</dbReference>
<keyword evidence="2" id="KW-1185">Reference proteome</keyword>
<dbReference type="eggNOG" id="KOG0717">
    <property type="taxonomic scope" value="Eukaryota"/>
</dbReference>
<dbReference type="Proteomes" id="UP000000226">
    <property type="component" value="Chromosome 2"/>
</dbReference>
<dbReference type="AlphaFoldDB" id="V7CIX2"/>
<dbReference type="OrthoDB" id="5894at2759"/>
<evidence type="ECO:0000313" key="2">
    <source>
        <dbReference type="Proteomes" id="UP000000226"/>
    </source>
</evidence>
<protein>
    <submittedName>
        <fullName evidence="1">Uncharacterized protein</fullName>
    </submittedName>
</protein>